<evidence type="ECO:0000256" key="6">
    <source>
        <dbReference type="ARBA" id="ARBA00023304"/>
    </source>
</evidence>
<evidence type="ECO:0000256" key="4">
    <source>
        <dbReference type="ARBA" id="ARBA00022679"/>
    </source>
</evidence>
<sequence>MSVDVVRESALADRVVLWEESARDGAQAKTLMSADFRVRLAREQGQMFGQDGPRHVVFAAGFPAVCAEEYEAVRKVAVEAEGTVSVSAVCRGTGQDVRQALASVTGTAHARIMVIVPASESMAQVMTHRSAAEALAAGVELVKHARDTDDSVIVDVCLADASRADHALMADYSARMTEAGAGVMVLADTVGDQLPAEAGAMFTAVRAQADRNVVFASHLHNDLGLGLANTLEALRAGIRVVSSSWLGIAERSGLVATEQLLFMLAYRPDRAEELLGGQTSPWWTAPDLTRLPEIARMVSQETEVPLSVTTPIVGSGVGTISTGTPFVHPQLFQPYDPRELLGIEPRVLLTHLASARVITAVAARLGRELDKEQTKAAGQWVKTRAYRQGSAMVDEDEFAGFLDGLVATS</sequence>
<name>A0A086MVB5_9ACTN</name>
<evidence type="ECO:0000313" key="8">
    <source>
        <dbReference type="EMBL" id="KFG72833.1"/>
    </source>
</evidence>
<dbReference type="PANTHER" id="PTHR10277">
    <property type="entry name" value="HOMOCITRATE SYNTHASE-RELATED"/>
    <property type="match status" value="1"/>
</dbReference>
<dbReference type="InterPro" id="IPR013785">
    <property type="entry name" value="Aldolase_TIM"/>
</dbReference>
<dbReference type="AlphaFoldDB" id="A0A086MVB5"/>
<dbReference type="InterPro" id="IPR050073">
    <property type="entry name" value="2-IPM_HCS-like"/>
</dbReference>
<dbReference type="EC" id="2.3.3.13" evidence="2"/>
<evidence type="ECO:0000256" key="1">
    <source>
        <dbReference type="ARBA" id="ARBA00004689"/>
    </source>
</evidence>
<dbReference type="PANTHER" id="PTHR10277:SF9">
    <property type="entry name" value="2-ISOPROPYLMALATE SYNTHASE 1, CHLOROPLASTIC-RELATED"/>
    <property type="match status" value="1"/>
</dbReference>
<evidence type="ECO:0000313" key="9">
    <source>
        <dbReference type="Proteomes" id="UP000029095"/>
    </source>
</evidence>
<dbReference type="PROSITE" id="PS00816">
    <property type="entry name" value="AIPM_HOMOCIT_SYNTH_2"/>
    <property type="match status" value="1"/>
</dbReference>
<protein>
    <recommendedName>
        <fullName evidence="2">2-isopropylmalate synthase</fullName>
        <ecNumber evidence="2">2.3.3.13</ecNumber>
    </recommendedName>
</protein>
<dbReference type="GO" id="GO:0003852">
    <property type="term" value="F:2-isopropylmalate synthase activity"/>
    <property type="evidence" value="ECO:0007669"/>
    <property type="project" value="UniProtKB-EC"/>
</dbReference>
<dbReference type="EMBL" id="JNFQ01000002">
    <property type="protein sequence ID" value="KFG72833.1"/>
    <property type="molecule type" value="Genomic_DNA"/>
</dbReference>
<accession>A0A086MVB5</accession>
<dbReference type="PROSITE" id="PS50991">
    <property type="entry name" value="PYR_CT"/>
    <property type="match status" value="1"/>
</dbReference>
<evidence type="ECO:0000256" key="3">
    <source>
        <dbReference type="ARBA" id="ARBA00022605"/>
    </source>
</evidence>
<dbReference type="STRING" id="1915400.FM21_18330"/>
<evidence type="ECO:0000256" key="5">
    <source>
        <dbReference type="ARBA" id="ARBA00023211"/>
    </source>
</evidence>
<dbReference type="RefSeq" id="WP_043378040.1">
    <property type="nucleotide sequence ID" value="NZ_KN039947.1"/>
</dbReference>
<dbReference type="InterPro" id="IPR000891">
    <property type="entry name" value="PYR_CT"/>
</dbReference>
<dbReference type="SUPFAM" id="SSF51569">
    <property type="entry name" value="Aldolase"/>
    <property type="match status" value="1"/>
</dbReference>
<proteinExistence type="predicted"/>
<organism evidence="8 9">
    <name type="scientific">Streptomyces mutabilis</name>
    <dbReference type="NCBI Taxonomy" id="67332"/>
    <lineage>
        <taxon>Bacteria</taxon>
        <taxon>Bacillati</taxon>
        <taxon>Actinomycetota</taxon>
        <taxon>Actinomycetes</taxon>
        <taxon>Kitasatosporales</taxon>
        <taxon>Streptomycetaceae</taxon>
        <taxon>Streptomyces</taxon>
    </lineage>
</organism>
<dbReference type="HOGENOM" id="CLU_672534_0_0_11"/>
<keyword evidence="6" id="KW-0100">Branched-chain amino acid biosynthesis</keyword>
<gene>
    <name evidence="8" type="ORF">FM21_18330</name>
</gene>
<evidence type="ECO:0000259" key="7">
    <source>
        <dbReference type="PROSITE" id="PS50991"/>
    </source>
</evidence>
<feature type="domain" description="Pyruvate carboxyltransferase" evidence="7">
    <location>
        <begin position="15"/>
        <end position="281"/>
    </location>
</feature>
<evidence type="ECO:0000256" key="2">
    <source>
        <dbReference type="ARBA" id="ARBA00012973"/>
    </source>
</evidence>
<keyword evidence="3" id="KW-0028">Amino-acid biosynthesis</keyword>
<reference evidence="8 9" key="1">
    <citation type="submission" date="2014-05" db="EMBL/GenBank/DDBJ databases">
        <title>Complete genome sequence of the Streptomyces mutabilis TRM45540.</title>
        <authorList>
            <person name="Luo X."/>
            <person name="Zhang L."/>
        </authorList>
    </citation>
    <scope>NUCLEOTIDE SEQUENCE [LARGE SCALE GENOMIC DNA]</scope>
    <source>
        <strain evidence="8 9">TRM45540</strain>
    </source>
</reference>
<keyword evidence="4" id="KW-0808">Transferase</keyword>
<dbReference type="Proteomes" id="UP000029095">
    <property type="component" value="Unassembled WGS sequence"/>
</dbReference>
<dbReference type="Pfam" id="PF00682">
    <property type="entry name" value="HMGL-like"/>
    <property type="match status" value="1"/>
</dbReference>
<dbReference type="Gene3D" id="3.20.20.70">
    <property type="entry name" value="Aldolase class I"/>
    <property type="match status" value="1"/>
</dbReference>
<dbReference type="InterPro" id="IPR002034">
    <property type="entry name" value="AIPM/Hcit_synth_CS"/>
</dbReference>
<comment type="pathway">
    <text evidence="1">Amino-acid biosynthesis; L-leucine biosynthesis; L-leucine from 3-methyl-2-oxobutanoate: step 1/4.</text>
</comment>
<keyword evidence="5" id="KW-0464">Manganese</keyword>
<comment type="caution">
    <text evidence="8">The sequence shown here is derived from an EMBL/GenBank/DDBJ whole genome shotgun (WGS) entry which is preliminary data.</text>
</comment>
<keyword evidence="9" id="KW-1185">Reference proteome</keyword>
<dbReference type="GO" id="GO:0009098">
    <property type="term" value="P:L-leucine biosynthetic process"/>
    <property type="evidence" value="ECO:0007669"/>
    <property type="project" value="TreeGrafter"/>
</dbReference>